<dbReference type="SUPFAM" id="SSF48264">
    <property type="entry name" value="Cytochrome P450"/>
    <property type="match status" value="1"/>
</dbReference>
<evidence type="ECO:0000256" key="4">
    <source>
        <dbReference type="ARBA" id="ARBA00022723"/>
    </source>
</evidence>
<dbReference type="Gene3D" id="1.10.630.10">
    <property type="entry name" value="Cytochrome P450"/>
    <property type="match status" value="1"/>
</dbReference>
<keyword evidence="5 9" id="KW-0560">Oxidoreductase</keyword>
<organism evidence="11 12">
    <name type="scientific">Geosmithia morbida</name>
    <dbReference type="NCBI Taxonomy" id="1094350"/>
    <lineage>
        <taxon>Eukaryota</taxon>
        <taxon>Fungi</taxon>
        <taxon>Dikarya</taxon>
        <taxon>Ascomycota</taxon>
        <taxon>Pezizomycotina</taxon>
        <taxon>Sordariomycetes</taxon>
        <taxon>Hypocreomycetidae</taxon>
        <taxon>Hypocreales</taxon>
        <taxon>Bionectriaceae</taxon>
        <taxon>Geosmithia</taxon>
    </lineage>
</organism>
<evidence type="ECO:0000256" key="2">
    <source>
        <dbReference type="ARBA" id="ARBA00010617"/>
    </source>
</evidence>
<dbReference type="PANTHER" id="PTHR46206:SF1">
    <property type="entry name" value="P450, PUTATIVE (EUROFUNG)-RELATED"/>
    <property type="match status" value="1"/>
</dbReference>
<gene>
    <name evidence="11" type="ORF">GMORB2_7139</name>
</gene>
<dbReference type="GO" id="GO:0005506">
    <property type="term" value="F:iron ion binding"/>
    <property type="evidence" value="ECO:0007669"/>
    <property type="project" value="InterPro"/>
</dbReference>
<dbReference type="RefSeq" id="XP_035321484.1">
    <property type="nucleotide sequence ID" value="XM_035469104.1"/>
</dbReference>
<evidence type="ECO:0000256" key="3">
    <source>
        <dbReference type="ARBA" id="ARBA00022617"/>
    </source>
</evidence>
<accession>A0A9P4YUL7</accession>
<dbReference type="GeneID" id="55973362"/>
<evidence type="ECO:0000256" key="9">
    <source>
        <dbReference type="RuleBase" id="RU000461"/>
    </source>
</evidence>
<keyword evidence="7 9" id="KW-0503">Monooxygenase</keyword>
<evidence type="ECO:0000256" key="7">
    <source>
        <dbReference type="ARBA" id="ARBA00023033"/>
    </source>
</evidence>
<dbReference type="InterPro" id="IPR002403">
    <property type="entry name" value="Cyt_P450_E_grp-IV"/>
</dbReference>
<keyword evidence="4 8" id="KW-0479">Metal-binding</keyword>
<feature type="transmembrane region" description="Helical" evidence="10">
    <location>
        <begin position="17"/>
        <end position="36"/>
    </location>
</feature>
<dbReference type="EMBL" id="JAANYQ010000008">
    <property type="protein sequence ID" value="KAF4122832.1"/>
    <property type="molecule type" value="Genomic_DNA"/>
</dbReference>
<dbReference type="PRINTS" id="PR00465">
    <property type="entry name" value="EP450IV"/>
</dbReference>
<evidence type="ECO:0000256" key="6">
    <source>
        <dbReference type="ARBA" id="ARBA00023004"/>
    </source>
</evidence>
<sequence>MGWVTDLAVDLGRVQRYGLAFFVLMAILAVAYRVFFTVRYSPDLPRVGADAGISWKEMRNKFHTDCLSVFEDIYENYSKKGKAVLMPVFGPHDEVILPPSALAWLCKQPDHVMSSLEAQVDSIQLHHSLGNKFAYDPWGGMLIKSDLNSAIETVCAVLNDELRAAFSSCFGEDTENWNELDLFPACRVIGGRATLRFTLGDSTEGRRADKGFVDCCYDVLDGMLDTAGTMAASRKIVKRFLGPWVSRAMPAKLRDLAKRIEPLHRERLQIIKDQGEGKDCEVPQDLFQMMMQYAARERPNELNNVNDIAGRIAVSNFGTMHQTIITLHNLFLNIIDSNGEFDTLNVLRQEVVEVLGLDEGGDTTTKRWTKAKVSAMVKADSVGRETLRVNSFIGRTVQRLVIAPQGIVTEDGIHLANGTMVSILAHQVQTDEEKFEKPLKFDPYRFSRIREAASEAGKGGLNNLSMVSTSSEYLPFSHGKHACPGRFLVDFELKMIMAYAVMNYEMEFPKEYEGKRPPNTWFAGFGIPPLEVKIRVKRRRAN</sequence>
<dbReference type="AlphaFoldDB" id="A0A9P4YUL7"/>
<feature type="binding site" description="axial binding residue" evidence="8">
    <location>
        <position position="483"/>
    </location>
    <ligand>
        <name>heme</name>
        <dbReference type="ChEBI" id="CHEBI:30413"/>
    </ligand>
    <ligandPart>
        <name>Fe</name>
        <dbReference type="ChEBI" id="CHEBI:18248"/>
    </ligandPart>
</feature>
<evidence type="ECO:0000313" key="11">
    <source>
        <dbReference type="EMBL" id="KAF4122832.1"/>
    </source>
</evidence>
<dbReference type="Pfam" id="PF00067">
    <property type="entry name" value="p450"/>
    <property type="match status" value="1"/>
</dbReference>
<proteinExistence type="inferred from homology"/>
<evidence type="ECO:0000313" key="12">
    <source>
        <dbReference type="Proteomes" id="UP000749293"/>
    </source>
</evidence>
<protein>
    <submittedName>
        <fullName evidence="11">Cytochrome P450</fullName>
    </submittedName>
</protein>
<comment type="similarity">
    <text evidence="2 9">Belongs to the cytochrome P450 family.</text>
</comment>
<keyword evidence="10" id="KW-1133">Transmembrane helix</keyword>
<keyword evidence="10" id="KW-0812">Transmembrane</keyword>
<name>A0A9P4YUL7_9HYPO</name>
<dbReference type="InterPro" id="IPR017972">
    <property type="entry name" value="Cyt_P450_CS"/>
</dbReference>
<dbReference type="GO" id="GO:0020037">
    <property type="term" value="F:heme binding"/>
    <property type="evidence" value="ECO:0007669"/>
    <property type="project" value="InterPro"/>
</dbReference>
<dbReference type="CDD" id="cd11041">
    <property type="entry name" value="CYP503A1-like"/>
    <property type="match status" value="1"/>
</dbReference>
<keyword evidence="10" id="KW-0472">Membrane</keyword>
<dbReference type="Proteomes" id="UP000749293">
    <property type="component" value="Unassembled WGS sequence"/>
</dbReference>
<comment type="cofactor">
    <cofactor evidence="1 8">
        <name>heme</name>
        <dbReference type="ChEBI" id="CHEBI:30413"/>
    </cofactor>
</comment>
<keyword evidence="3 8" id="KW-0349">Heme</keyword>
<comment type="caution">
    <text evidence="11">The sequence shown here is derived from an EMBL/GenBank/DDBJ whole genome shotgun (WGS) entry which is preliminary data.</text>
</comment>
<keyword evidence="12" id="KW-1185">Reference proteome</keyword>
<keyword evidence="6 8" id="KW-0408">Iron</keyword>
<reference evidence="11" key="1">
    <citation type="submission" date="2020-03" db="EMBL/GenBank/DDBJ databases">
        <title>Site-based positive gene gene selection in Geosmithia morbida across the United States reveals a broad range of putative effectors and factors for local host and environmental adapation.</title>
        <authorList>
            <person name="Onufrak A."/>
            <person name="Murdoch R.W."/>
            <person name="Gazis R."/>
            <person name="Huff M."/>
            <person name="Staton M."/>
            <person name="Klingeman W."/>
            <person name="Hadziabdic D."/>
        </authorList>
    </citation>
    <scope>NUCLEOTIDE SEQUENCE</scope>
    <source>
        <strain evidence="11">1262</strain>
    </source>
</reference>
<dbReference type="InterPro" id="IPR036396">
    <property type="entry name" value="Cyt_P450_sf"/>
</dbReference>
<dbReference type="PANTHER" id="PTHR46206">
    <property type="entry name" value="CYTOCHROME P450"/>
    <property type="match status" value="1"/>
</dbReference>
<evidence type="ECO:0000256" key="5">
    <source>
        <dbReference type="ARBA" id="ARBA00023002"/>
    </source>
</evidence>
<dbReference type="PROSITE" id="PS00086">
    <property type="entry name" value="CYTOCHROME_P450"/>
    <property type="match status" value="1"/>
</dbReference>
<dbReference type="InterPro" id="IPR001128">
    <property type="entry name" value="Cyt_P450"/>
</dbReference>
<evidence type="ECO:0000256" key="8">
    <source>
        <dbReference type="PIRSR" id="PIRSR602403-1"/>
    </source>
</evidence>
<evidence type="ECO:0000256" key="10">
    <source>
        <dbReference type="SAM" id="Phobius"/>
    </source>
</evidence>
<dbReference type="GO" id="GO:0016705">
    <property type="term" value="F:oxidoreductase activity, acting on paired donors, with incorporation or reduction of molecular oxygen"/>
    <property type="evidence" value="ECO:0007669"/>
    <property type="project" value="InterPro"/>
</dbReference>
<evidence type="ECO:0000256" key="1">
    <source>
        <dbReference type="ARBA" id="ARBA00001971"/>
    </source>
</evidence>
<dbReference type="GO" id="GO:0004497">
    <property type="term" value="F:monooxygenase activity"/>
    <property type="evidence" value="ECO:0007669"/>
    <property type="project" value="UniProtKB-KW"/>
</dbReference>
<dbReference type="OrthoDB" id="1844152at2759"/>